<keyword evidence="2" id="KW-0689">Ribosomal protein</keyword>
<dbReference type="PANTHER" id="PTHR21569:SF1">
    <property type="entry name" value="SMALL RIBOSOMAL SUBUNIT PROTEIN US9M"/>
    <property type="match status" value="1"/>
</dbReference>
<dbReference type="SUPFAM" id="SSF54211">
    <property type="entry name" value="Ribosomal protein S5 domain 2-like"/>
    <property type="match status" value="1"/>
</dbReference>
<evidence type="ECO:0000313" key="5">
    <source>
        <dbReference type="Proteomes" id="UP000887569"/>
    </source>
</evidence>
<comment type="similarity">
    <text evidence="1">Belongs to the universal ribosomal protein uS9 family.</text>
</comment>
<dbReference type="GO" id="GO:0003723">
    <property type="term" value="F:RNA binding"/>
    <property type="evidence" value="ECO:0007669"/>
    <property type="project" value="TreeGrafter"/>
</dbReference>
<evidence type="ECO:0000256" key="2">
    <source>
        <dbReference type="ARBA" id="ARBA00022980"/>
    </source>
</evidence>
<dbReference type="AlphaFoldDB" id="A0A915B0L2"/>
<keyword evidence="5" id="KW-1185">Reference proteome</keyword>
<dbReference type="InterPro" id="IPR020568">
    <property type="entry name" value="Ribosomal_Su5_D2-typ_SF"/>
</dbReference>
<feature type="compositionally biased region" description="Low complexity" evidence="4">
    <location>
        <begin position="31"/>
        <end position="45"/>
    </location>
</feature>
<dbReference type="GO" id="GO:0003735">
    <property type="term" value="F:structural constituent of ribosome"/>
    <property type="evidence" value="ECO:0007669"/>
    <property type="project" value="InterPro"/>
</dbReference>
<dbReference type="Pfam" id="PF00380">
    <property type="entry name" value="Ribosomal_S9"/>
    <property type="match status" value="1"/>
</dbReference>
<dbReference type="InterPro" id="IPR014721">
    <property type="entry name" value="Ribsml_uS5_D2-typ_fold_subgr"/>
</dbReference>
<organism evidence="5 6">
    <name type="scientific">Parascaris univalens</name>
    <name type="common">Nematode worm</name>
    <dbReference type="NCBI Taxonomy" id="6257"/>
    <lineage>
        <taxon>Eukaryota</taxon>
        <taxon>Metazoa</taxon>
        <taxon>Ecdysozoa</taxon>
        <taxon>Nematoda</taxon>
        <taxon>Chromadorea</taxon>
        <taxon>Rhabditida</taxon>
        <taxon>Spirurina</taxon>
        <taxon>Ascaridomorpha</taxon>
        <taxon>Ascaridoidea</taxon>
        <taxon>Ascarididae</taxon>
        <taxon>Parascaris</taxon>
    </lineage>
</organism>
<dbReference type="GO" id="GO:0005763">
    <property type="term" value="C:mitochondrial small ribosomal subunit"/>
    <property type="evidence" value="ECO:0007669"/>
    <property type="project" value="TreeGrafter"/>
</dbReference>
<name>A0A915B0L2_PARUN</name>
<evidence type="ECO:0000256" key="1">
    <source>
        <dbReference type="ARBA" id="ARBA00005251"/>
    </source>
</evidence>
<protein>
    <submittedName>
        <fullName evidence="6">Ribosomal protein S9</fullName>
    </submittedName>
</protein>
<dbReference type="PANTHER" id="PTHR21569">
    <property type="entry name" value="RIBOSOMAL PROTEIN S9"/>
    <property type="match status" value="1"/>
</dbReference>
<dbReference type="WBParaSite" id="PgR019_g095_t01">
    <property type="protein sequence ID" value="PgR019_g095_t01"/>
    <property type="gene ID" value="PgR019_g095"/>
</dbReference>
<evidence type="ECO:0000256" key="4">
    <source>
        <dbReference type="SAM" id="MobiDB-lite"/>
    </source>
</evidence>
<evidence type="ECO:0000313" key="6">
    <source>
        <dbReference type="WBParaSite" id="PgR019_g095_t01"/>
    </source>
</evidence>
<evidence type="ECO:0000256" key="3">
    <source>
        <dbReference type="ARBA" id="ARBA00023274"/>
    </source>
</evidence>
<proteinExistence type="inferred from homology"/>
<feature type="region of interest" description="Disordered" evidence="4">
    <location>
        <begin position="30"/>
        <end position="60"/>
    </location>
</feature>
<dbReference type="Proteomes" id="UP000887569">
    <property type="component" value="Unplaced"/>
</dbReference>
<keyword evidence="3" id="KW-0687">Ribonucleoprotein</keyword>
<accession>A0A915B0L2</accession>
<sequence length="410" mass="45929">SSSMRTAFARSVWFTFRRSSDIHHGGVRFASTAPGSSSIPSSPLPDDYTVNGGDDSGPSGLNVKSIGRALEAYLNEARNHSKMIAKERVQYELGKRHLANIMGIDPNNITQQDIDKSIEYLFPSGLSDPLALPVMKPPEEIMPRFRRLTFDDEGRPTSSLFYTIKSNFYKLLSDIGIKTARLMQYHHELILKNVDSKAERELVLSGSAWISKEALNKKLDEAITDEMYAQLIIAFDYLCSLPFASMEREFIFEYREEIASGTGNRLFGPQIPEVELLPESNRRTARSRTTVKRTIARVTVSDAGTGKYTINGHGIDEFRSLQAREILLAPLLVSDLLGLLDVDAEVEGPGGLSVVPRVVRHGTALGIAALYPERAEKLRLSGLLTRDPRRRERNKVNQPGARAKWIWKRR</sequence>
<reference evidence="6" key="1">
    <citation type="submission" date="2022-11" db="UniProtKB">
        <authorList>
            <consortium name="WormBaseParasite"/>
        </authorList>
    </citation>
    <scope>IDENTIFICATION</scope>
</reference>
<dbReference type="GO" id="GO:0006412">
    <property type="term" value="P:translation"/>
    <property type="evidence" value="ECO:0007669"/>
    <property type="project" value="InterPro"/>
</dbReference>
<dbReference type="Gene3D" id="3.30.230.10">
    <property type="match status" value="1"/>
</dbReference>
<dbReference type="InterPro" id="IPR000754">
    <property type="entry name" value="Ribosomal_uS9"/>
</dbReference>